<name>A0ABR2WUL0_9FUNG</name>
<evidence type="ECO:0000259" key="6">
    <source>
        <dbReference type="PROSITE" id="PS50056"/>
    </source>
</evidence>
<gene>
    <name evidence="7" type="ORF">K7432_006656</name>
</gene>
<dbReference type="PANTHER" id="PTHR10159:SF519">
    <property type="entry name" value="DUAL SPECIFICITY PROTEIN PHOSPHATASE MPK3"/>
    <property type="match status" value="1"/>
</dbReference>
<dbReference type="InterPro" id="IPR000387">
    <property type="entry name" value="Tyr_Pase_dom"/>
</dbReference>
<evidence type="ECO:0000256" key="1">
    <source>
        <dbReference type="ARBA" id="ARBA00008601"/>
    </source>
</evidence>
<dbReference type="Proteomes" id="UP001479436">
    <property type="component" value="Unassembled WGS sequence"/>
</dbReference>
<reference evidence="7 8" key="1">
    <citation type="submission" date="2023-04" db="EMBL/GenBank/DDBJ databases">
        <title>Genome of Basidiobolus ranarum AG-B5.</title>
        <authorList>
            <person name="Stajich J.E."/>
            <person name="Carter-House D."/>
            <person name="Gryganskyi A."/>
        </authorList>
    </citation>
    <scope>NUCLEOTIDE SEQUENCE [LARGE SCALE GENOMIC DNA]</scope>
    <source>
        <strain evidence="7 8">AG-B5</strain>
    </source>
</reference>
<keyword evidence="8" id="KW-1185">Reference proteome</keyword>
<feature type="domain" description="Tyrosine specific protein phosphatases" evidence="6">
    <location>
        <begin position="167"/>
        <end position="227"/>
    </location>
</feature>
<sequence>MTLDLSQGTLSNSPFPSLVKKPLLKNKRRNSKRLSLVVPNGCGVLELEETKVETPTTSIAQQINQLQITEETLGDGPNSYKTGPVCILSYLFLGCEKNAQDKEMLVKNDIHYILNVAKEVESPYLEGSISPTTPSIVSHTLQLESEYLSDPTRILRYKNLAWGHNEENILNSFKGAFRFIDEARSHKLGILVHCQLGVSRSASLIIAYVMRSLHLNVNEAYDYVKSRSDSISPNMSLICQLVELEESLGLTNSNLDVSTGQDISTTPLKDRKNPTVCI</sequence>
<dbReference type="EC" id="3.1.3.48" evidence="2"/>
<proteinExistence type="inferred from homology"/>
<dbReference type="EMBL" id="JASJQH010000302">
    <property type="protein sequence ID" value="KAK9765200.1"/>
    <property type="molecule type" value="Genomic_DNA"/>
</dbReference>
<organism evidence="7 8">
    <name type="scientific">Basidiobolus ranarum</name>
    <dbReference type="NCBI Taxonomy" id="34480"/>
    <lineage>
        <taxon>Eukaryota</taxon>
        <taxon>Fungi</taxon>
        <taxon>Fungi incertae sedis</taxon>
        <taxon>Zoopagomycota</taxon>
        <taxon>Entomophthoromycotina</taxon>
        <taxon>Basidiobolomycetes</taxon>
        <taxon>Basidiobolales</taxon>
        <taxon>Basidiobolaceae</taxon>
        <taxon>Basidiobolus</taxon>
    </lineage>
</organism>
<accession>A0ABR2WUL0</accession>
<evidence type="ECO:0000256" key="2">
    <source>
        <dbReference type="ARBA" id="ARBA00013064"/>
    </source>
</evidence>
<comment type="similarity">
    <text evidence="1">Belongs to the protein-tyrosine phosphatase family. Non-receptor class dual specificity subfamily.</text>
</comment>
<protein>
    <recommendedName>
        <fullName evidence="2">protein-tyrosine-phosphatase</fullName>
        <ecNumber evidence="2">3.1.3.48</ecNumber>
    </recommendedName>
</protein>
<dbReference type="PANTHER" id="PTHR10159">
    <property type="entry name" value="DUAL SPECIFICITY PROTEIN PHOSPHATASE"/>
    <property type="match status" value="1"/>
</dbReference>
<feature type="domain" description="Tyrosine-protein phosphatase" evidence="5">
    <location>
        <begin position="83"/>
        <end position="250"/>
    </location>
</feature>
<dbReference type="SMART" id="SM00195">
    <property type="entry name" value="DSPc"/>
    <property type="match status" value="1"/>
</dbReference>
<evidence type="ECO:0000256" key="4">
    <source>
        <dbReference type="ARBA" id="ARBA00022912"/>
    </source>
</evidence>
<dbReference type="PROSITE" id="PS50056">
    <property type="entry name" value="TYR_PHOSPHATASE_2"/>
    <property type="match status" value="1"/>
</dbReference>
<evidence type="ECO:0000259" key="5">
    <source>
        <dbReference type="PROSITE" id="PS50054"/>
    </source>
</evidence>
<evidence type="ECO:0000313" key="8">
    <source>
        <dbReference type="Proteomes" id="UP001479436"/>
    </source>
</evidence>
<comment type="caution">
    <text evidence="7">The sequence shown here is derived from an EMBL/GenBank/DDBJ whole genome shotgun (WGS) entry which is preliminary data.</text>
</comment>
<dbReference type="PROSITE" id="PS00383">
    <property type="entry name" value="TYR_PHOSPHATASE_1"/>
    <property type="match status" value="1"/>
</dbReference>
<dbReference type="PROSITE" id="PS50054">
    <property type="entry name" value="TYR_PHOSPHATASE_DUAL"/>
    <property type="match status" value="1"/>
</dbReference>
<dbReference type="InterPro" id="IPR000340">
    <property type="entry name" value="Dual-sp_phosphatase_cat-dom"/>
</dbReference>
<dbReference type="InterPro" id="IPR020422">
    <property type="entry name" value="TYR_PHOSPHATASE_DUAL_dom"/>
</dbReference>
<dbReference type="Gene3D" id="3.90.190.10">
    <property type="entry name" value="Protein tyrosine phosphatase superfamily"/>
    <property type="match status" value="1"/>
</dbReference>
<keyword evidence="4" id="KW-0904">Protein phosphatase</keyword>
<dbReference type="SUPFAM" id="SSF52799">
    <property type="entry name" value="(Phosphotyrosine protein) phosphatases II"/>
    <property type="match status" value="1"/>
</dbReference>
<evidence type="ECO:0000256" key="3">
    <source>
        <dbReference type="ARBA" id="ARBA00022801"/>
    </source>
</evidence>
<dbReference type="Pfam" id="PF00782">
    <property type="entry name" value="DSPc"/>
    <property type="match status" value="1"/>
</dbReference>
<keyword evidence="3" id="KW-0378">Hydrolase</keyword>
<dbReference type="InterPro" id="IPR029021">
    <property type="entry name" value="Prot-tyrosine_phosphatase-like"/>
</dbReference>
<evidence type="ECO:0000313" key="7">
    <source>
        <dbReference type="EMBL" id="KAK9765200.1"/>
    </source>
</evidence>
<dbReference type="InterPro" id="IPR016130">
    <property type="entry name" value="Tyr_Pase_AS"/>
</dbReference>